<feature type="domain" description="Glycosyltransferase 2-like" evidence="3">
    <location>
        <begin position="11"/>
        <end position="109"/>
    </location>
</feature>
<dbReference type="InterPro" id="IPR001173">
    <property type="entry name" value="Glyco_trans_2-like"/>
</dbReference>
<evidence type="ECO:0000313" key="5">
    <source>
        <dbReference type="Proteomes" id="UP000236311"/>
    </source>
</evidence>
<name>A0A2K4ZGA1_9FIRM</name>
<dbReference type="Proteomes" id="UP000236311">
    <property type="component" value="Unassembled WGS sequence"/>
</dbReference>
<keyword evidence="2 4" id="KW-0808">Transferase</keyword>
<reference evidence="4 5" key="1">
    <citation type="submission" date="2018-01" db="EMBL/GenBank/DDBJ databases">
        <authorList>
            <person name="Gaut B.S."/>
            <person name="Morton B.R."/>
            <person name="Clegg M.T."/>
            <person name="Duvall M.R."/>
        </authorList>
    </citation>
    <scope>NUCLEOTIDE SEQUENCE [LARGE SCALE GENOMIC DNA]</scope>
    <source>
        <strain evidence="4">GP69</strain>
    </source>
</reference>
<accession>A0A2K4ZGA1</accession>
<evidence type="ECO:0000313" key="4">
    <source>
        <dbReference type="EMBL" id="SOY29466.1"/>
    </source>
</evidence>
<evidence type="ECO:0000256" key="1">
    <source>
        <dbReference type="ARBA" id="ARBA00022676"/>
    </source>
</evidence>
<dbReference type="AlphaFoldDB" id="A0A2K4ZGA1"/>
<proteinExistence type="predicted"/>
<evidence type="ECO:0000256" key="2">
    <source>
        <dbReference type="ARBA" id="ARBA00022679"/>
    </source>
</evidence>
<dbReference type="OrthoDB" id="3189257at2"/>
<dbReference type="Gene3D" id="3.90.550.10">
    <property type="entry name" value="Spore Coat Polysaccharide Biosynthesis Protein SpsA, Chain A"/>
    <property type="match status" value="1"/>
</dbReference>
<dbReference type="GO" id="GO:0016757">
    <property type="term" value="F:glycosyltransferase activity"/>
    <property type="evidence" value="ECO:0007669"/>
    <property type="project" value="UniProtKB-KW"/>
</dbReference>
<protein>
    <submittedName>
        <fullName evidence="4">Putative glycosyltransferase EpsJ</fullName>
        <ecNumber evidence="4">2.4.-.-</ecNumber>
    </submittedName>
</protein>
<dbReference type="SUPFAM" id="SSF53448">
    <property type="entry name" value="Nucleotide-diphospho-sugar transferases"/>
    <property type="match status" value="1"/>
</dbReference>
<dbReference type="EC" id="2.4.-.-" evidence="4"/>
<dbReference type="InterPro" id="IPR029044">
    <property type="entry name" value="Nucleotide-diphossugar_trans"/>
</dbReference>
<organism evidence="4 5">
    <name type="scientific">Acetatifactor muris</name>
    <dbReference type="NCBI Taxonomy" id="879566"/>
    <lineage>
        <taxon>Bacteria</taxon>
        <taxon>Bacillati</taxon>
        <taxon>Bacillota</taxon>
        <taxon>Clostridia</taxon>
        <taxon>Lachnospirales</taxon>
        <taxon>Lachnospiraceae</taxon>
        <taxon>Acetatifactor</taxon>
    </lineage>
</organism>
<dbReference type="RefSeq" id="WP_103239572.1">
    <property type="nucleotide sequence ID" value="NZ_JANJZD010000001.1"/>
</dbReference>
<evidence type="ECO:0000259" key="3">
    <source>
        <dbReference type="Pfam" id="PF00535"/>
    </source>
</evidence>
<dbReference type="PANTHER" id="PTHR22916">
    <property type="entry name" value="GLYCOSYLTRANSFERASE"/>
    <property type="match status" value="1"/>
</dbReference>
<dbReference type="CDD" id="cd00761">
    <property type="entry name" value="Glyco_tranf_GTA_type"/>
    <property type="match status" value="1"/>
</dbReference>
<keyword evidence="5" id="KW-1185">Reference proteome</keyword>
<dbReference type="EMBL" id="OFSM01000010">
    <property type="protein sequence ID" value="SOY29466.1"/>
    <property type="molecule type" value="Genomic_DNA"/>
</dbReference>
<keyword evidence="1 4" id="KW-0328">Glycosyltransferase</keyword>
<sequence length="401" mass="46170">MKTDKEVPLISVIVPVYNVKEYLYKCILSICRQSYKNLQIILVDDGSTDGSSFICDHFSAKDERVEVIHKENGGLVSARKAGASKAIGKYIAFVDGDDWIDENAYEEVLHIKAEICGEDFPDIIAFGCVEEYGLYQNEKKNKIKKGLYSGKSLEQLVRNIPMTDVFFEWTILPHLCDKLLNRELFIRCIAEIPDTISFAEDAVSSFLCMANADSIMAIDSTPYHYRQREGSIVKQCGEIEKERFREIYKLLRRTLPMPYGELQIKYYMFFLLCLKGYSKIDEMLLFPFDSVRQGDRVLVYGAGGFGRIVKEYVEHSDEICLSGWTDKRADQYIKQGMVMDRLEVIFTNSYDRLVISILNENIGEKVKRDLVSQGVRADKIDFVRKENLKNAKLPFWLVENI</sequence>
<dbReference type="Pfam" id="PF00535">
    <property type="entry name" value="Glycos_transf_2"/>
    <property type="match status" value="1"/>
</dbReference>
<dbReference type="PANTHER" id="PTHR22916:SF51">
    <property type="entry name" value="GLYCOSYLTRANSFERASE EPSH-RELATED"/>
    <property type="match status" value="1"/>
</dbReference>
<gene>
    <name evidence="4" type="primary">epsJ_10</name>
    <name evidence="4" type="ORF">AMURIS_02187</name>
</gene>